<evidence type="ECO:0000259" key="8">
    <source>
        <dbReference type="Pfam" id="PF16874"/>
    </source>
</evidence>
<dbReference type="InterPro" id="IPR000111">
    <property type="entry name" value="Glyco_hydro_27/36_CS"/>
</dbReference>
<evidence type="ECO:0000313" key="10">
    <source>
        <dbReference type="EMBL" id="XDS47364.1"/>
    </source>
</evidence>
<evidence type="ECO:0000256" key="6">
    <source>
        <dbReference type="PIRSR" id="PIRSR005536-1"/>
    </source>
</evidence>
<dbReference type="PRINTS" id="PR00743">
    <property type="entry name" value="GLHYDRLASE36"/>
</dbReference>
<sequence length="744" mass="84422">MSLFVHVIEKQRLFHIQGDHFSYIFRALKSGDVEHLYYGGRLEHEGVSLSAFAHEERKVTPSWEVDGEIMQPQLLGFEYPEYGHGDYRVPACIVSQTNGSNISHFEYQGYDISEGKDRLTSMPSSFDETDDDAQTLTIHLLDSVIDCHLDLKYTVFPHQDVMARSSVFSNEGSEPIVIDSAKSLSLDIPAGDDWTVTQFAGAWAREMRMQSNPVHQGIQEISSTRGASSHQHNPFFMVAEPHATEHSGQVIGFNLLYSGDYANSIELDHYGSTRISIGLNPSQFSWKLDPEQSFQTPEAIMCLSDSGFDCLSARMSRFVSEHVVNQHFSHMPRPILINNWEATYFDFDHSKLMRIAEQARDLGIELFVLDDGWFGHRNDATTSLGDWKTDPHKLPDGIAALSQAVHDIGMQFGLWFEPEMISLDSELYRSHPDWLIATPNRGMTSQRNQFVLDMSRREVVDYLHDAISSIIASTHLDYVKWDMNRNITEAYGSTLEPDRQSELPHRYMLGVYDLYARLTSEYPDVLFESCASGGGRFDLGMMYYAPQAWVSDDTDAVERLFTQYGASFGYPQSCMGSHVSAVPNHETGRVTPLATRGNVAFFGDLGYELDISQESQEDLQEMRRQISLYKRYREVFQQGSFHRIQSPYESRNAMACEVVSDDGKTVIVGYFRILNEPNSALKRIRLTGLAPSGTYRLEGRDQRFFGDELMNIGLFIPQAFDPISHRGKGDFSSELFVLTRVDES</sequence>
<evidence type="ECO:0000256" key="1">
    <source>
        <dbReference type="ARBA" id="ARBA00001255"/>
    </source>
</evidence>
<dbReference type="EMBL" id="CP129682">
    <property type="protein sequence ID" value="XDS47928.1"/>
    <property type="molecule type" value="Genomic_DNA"/>
</dbReference>
<dbReference type="RefSeq" id="WP_369341968.1">
    <property type="nucleotide sequence ID" value="NZ_CP129675.1"/>
</dbReference>
<dbReference type="GO" id="GO:0016052">
    <property type="term" value="P:carbohydrate catabolic process"/>
    <property type="evidence" value="ECO:0007669"/>
    <property type="project" value="InterPro"/>
</dbReference>
<evidence type="ECO:0000256" key="4">
    <source>
        <dbReference type="ARBA" id="ARBA00023295"/>
    </source>
</evidence>
<dbReference type="PANTHER" id="PTHR43053:SF3">
    <property type="entry name" value="ALPHA-GALACTOSIDASE C-RELATED"/>
    <property type="match status" value="1"/>
</dbReference>
<dbReference type="InterPro" id="IPR002252">
    <property type="entry name" value="Glyco_hydro_36"/>
</dbReference>
<reference evidence="11" key="1">
    <citation type="submission" date="2023-07" db="EMBL/GenBank/DDBJ databases">
        <title>Bifidobacterium aquikefiriaerophilum sp. nov. and Bifidobacterium eccum sp. nov., isolated from water kefir.</title>
        <authorList>
            <person name="Breselge S."/>
            <person name="Bellassi P."/>
            <person name="Barcenilla C."/>
            <person name="Alvarez-Ordonez A."/>
            <person name="Morelli L."/>
            <person name="Cotter P.D."/>
        </authorList>
    </citation>
    <scope>NUCLEOTIDE SEQUENCE</scope>
    <source>
        <strain evidence="12">WK012_4_13</strain>
        <strain evidence="11">WK013_4_14</strain>
        <strain evidence="10">WK048_4_13</strain>
    </source>
</reference>
<evidence type="ECO:0000256" key="3">
    <source>
        <dbReference type="ARBA" id="ARBA00022801"/>
    </source>
</evidence>
<dbReference type="GO" id="GO:0004557">
    <property type="term" value="F:alpha-galactosidase activity"/>
    <property type="evidence" value="ECO:0007669"/>
    <property type="project" value="UniProtKB-UniRule"/>
</dbReference>
<feature type="binding site" evidence="7">
    <location>
        <position position="447"/>
    </location>
    <ligand>
        <name>substrate</name>
    </ligand>
</feature>
<protein>
    <recommendedName>
        <fullName evidence="2 5">Alpha-galactosidase</fullName>
        <ecNumber evidence="2 5">3.2.1.22</ecNumber>
    </recommendedName>
</protein>
<gene>
    <name evidence="12" type="ORF">QN062_02080</name>
    <name evidence="11" type="ORF">QN216_06085</name>
    <name evidence="10" type="ORF">QN217_04365</name>
</gene>
<dbReference type="InterPro" id="IPR013780">
    <property type="entry name" value="Glyco_hydro_b"/>
</dbReference>
<feature type="domain" description="Glycosyl hydrolase family 36 N-terminal" evidence="9">
    <location>
        <begin position="31"/>
        <end position="288"/>
    </location>
</feature>
<evidence type="ECO:0000259" key="9">
    <source>
        <dbReference type="Pfam" id="PF16875"/>
    </source>
</evidence>
<proteinExistence type="inferred from homology"/>
<dbReference type="Gene3D" id="2.70.98.60">
    <property type="entry name" value="alpha-galactosidase from lactobacil brevis"/>
    <property type="match status" value="1"/>
</dbReference>
<dbReference type="FunFam" id="3.20.20.70:FF:000118">
    <property type="entry name" value="Alpha-galactosidase"/>
    <property type="match status" value="1"/>
</dbReference>
<name>A0AB39UG51_9BIFI</name>
<dbReference type="EC" id="3.2.1.22" evidence="2 5"/>
<keyword evidence="3 5" id="KW-0378">Hydrolase</keyword>
<dbReference type="InterPro" id="IPR031705">
    <property type="entry name" value="Glyco_hydro_36_C"/>
</dbReference>
<feature type="binding site" evidence="7">
    <location>
        <position position="552"/>
    </location>
    <ligand>
        <name>substrate</name>
    </ligand>
</feature>
<keyword evidence="4 5" id="KW-0326">Glycosidase</keyword>
<organism evidence="11">
    <name type="scientific">Bifidobacterium fermentum</name>
    <dbReference type="NCBI Taxonomy" id="3059035"/>
    <lineage>
        <taxon>Bacteria</taxon>
        <taxon>Bacillati</taxon>
        <taxon>Actinomycetota</taxon>
        <taxon>Actinomycetes</taxon>
        <taxon>Bifidobacteriales</taxon>
        <taxon>Bifidobacteriaceae</taxon>
        <taxon>Bifidobacterium</taxon>
    </lineage>
</organism>
<feature type="active site" description="Proton donor" evidence="6">
    <location>
        <position position="552"/>
    </location>
</feature>
<dbReference type="EMBL" id="CP129683">
    <property type="protein sequence ID" value="XDS51005.1"/>
    <property type="molecule type" value="Genomic_DNA"/>
</dbReference>
<dbReference type="Pfam" id="PF02065">
    <property type="entry name" value="Melibiase"/>
    <property type="match status" value="1"/>
</dbReference>
<dbReference type="EMBL" id="CP129675">
    <property type="protein sequence ID" value="XDS47364.1"/>
    <property type="molecule type" value="Genomic_DNA"/>
</dbReference>
<evidence type="ECO:0000313" key="11">
    <source>
        <dbReference type="EMBL" id="XDS47928.1"/>
    </source>
</evidence>
<comment type="catalytic activity">
    <reaction evidence="1 5">
        <text>Hydrolysis of terminal, non-reducing alpha-D-galactose residues in alpha-D-galactosides, including galactose oligosaccharides, galactomannans and galactolipids.</text>
        <dbReference type="EC" id="3.2.1.22"/>
    </reaction>
</comment>
<dbReference type="PIRSF" id="PIRSF005536">
    <property type="entry name" value="Agal"/>
    <property type="match status" value="1"/>
</dbReference>
<dbReference type="InterPro" id="IPR017853">
    <property type="entry name" value="GH"/>
</dbReference>
<feature type="domain" description="Glycosyl hydrolase family 36 C-terminal" evidence="8">
    <location>
        <begin position="654"/>
        <end position="738"/>
    </location>
</feature>
<feature type="binding site" evidence="7">
    <location>
        <begin position="370"/>
        <end position="371"/>
    </location>
    <ligand>
        <name>substrate</name>
    </ligand>
</feature>
<feature type="binding site" evidence="7">
    <location>
        <position position="203"/>
    </location>
    <ligand>
        <name>substrate</name>
    </ligand>
</feature>
<dbReference type="KEGG" id="bfk:QN062_02080"/>
<dbReference type="Pfam" id="PF16874">
    <property type="entry name" value="Glyco_hydro_36C"/>
    <property type="match status" value="1"/>
</dbReference>
<dbReference type="PANTHER" id="PTHR43053">
    <property type="entry name" value="GLYCOSIDASE FAMILY 31"/>
    <property type="match status" value="1"/>
</dbReference>
<feature type="binding site" evidence="7">
    <location>
        <begin position="480"/>
        <end position="484"/>
    </location>
    <ligand>
        <name>substrate</name>
    </ligand>
</feature>
<accession>A0AB39UG51</accession>
<dbReference type="Gene3D" id="3.20.20.70">
    <property type="entry name" value="Aldolase class I"/>
    <property type="match status" value="1"/>
</dbReference>
<dbReference type="PROSITE" id="PS00512">
    <property type="entry name" value="ALPHA_GALACTOSIDASE"/>
    <property type="match status" value="1"/>
</dbReference>
<feature type="active site" description="Nucleophile" evidence="6">
    <location>
        <position position="482"/>
    </location>
</feature>
<feature type="binding site" evidence="7">
    <location>
        <position position="530"/>
    </location>
    <ligand>
        <name>substrate</name>
    </ligand>
</feature>
<dbReference type="InterPro" id="IPR031704">
    <property type="entry name" value="Glyco_hydro_36_N"/>
</dbReference>
<dbReference type="InterPro" id="IPR050985">
    <property type="entry name" value="Alpha-glycosidase_related"/>
</dbReference>
<dbReference type="CDD" id="cd14791">
    <property type="entry name" value="GH36"/>
    <property type="match status" value="1"/>
</dbReference>
<evidence type="ECO:0000256" key="7">
    <source>
        <dbReference type="PIRSR" id="PIRSR005536-2"/>
    </source>
</evidence>
<comment type="similarity">
    <text evidence="5">Belongs to the glycosyl hydrolase.</text>
</comment>
<evidence type="ECO:0000256" key="2">
    <source>
        <dbReference type="ARBA" id="ARBA00012755"/>
    </source>
</evidence>
<evidence type="ECO:0000256" key="5">
    <source>
        <dbReference type="PIRNR" id="PIRNR005536"/>
    </source>
</evidence>
<evidence type="ECO:0000313" key="12">
    <source>
        <dbReference type="EMBL" id="XDS51005.1"/>
    </source>
</evidence>
<dbReference type="InterPro" id="IPR038417">
    <property type="entry name" value="Alpga-gal_N_sf"/>
</dbReference>
<dbReference type="AlphaFoldDB" id="A0AB39UG51"/>
<dbReference type="SUPFAM" id="SSF51445">
    <property type="entry name" value="(Trans)glycosidases"/>
    <property type="match status" value="1"/>
</dbReference>
<dbReference type="InterPro" id="IPR013785">
    <property type="entry name" value="Aldolase_TIM"/>
</dbReference>
<dbReference type="Gene3D" id="2.60.40.1180">
    <property type="entry name" value="Golgi alpha-mannosidase II"/>
    <property type="match status" value="1"/>
</dbReference>
<dbReference type="Pfam" id="PF16875">
    <property type="entry name" value="Glyco_hydro_36N"/>
    <property type="match status" value="1"/>
</dbReference>